<dbReference type="Gene3D" id="2.40.110.10">
    <property type="entry name" value="Butyryl-CoA Dehydrogenase, subunit A, domain 2"/>
    <property type="match status" value="1"/>
</dbReference>
<dbReference type="Pfam" id="PF02771">
    <property type="entry name" value="Acyl-CoA_dh_N"/>
    <property type="match status" value="1"/>
</dbReference>
<dbReference type="InterPro" id="IPR052166">
    <property type="entry name" value="Diverse_Acyl-CoA_DH"/>
</dbReference>
<comment type="function">
    <text evidence="7">Involved in the assimilation of dimethylsulphoniopropionate (DMSP), an important compound in the fixation of carbon in marine phytoplankton, by mediating the conversion of 3-(methylthio)propanoyl-CoA (MMPA-CoA) to 3-(methylthio)acryloyl-CoA (MTA-CoA).</text>
</comment>
<name>A0A1H8TXA6_9GAMM</name>
<comment type="similarity">
    <text evidence="2 10">Belongs to the acyl-CoA dehydrogenase family.</text>
</comment>
<evidence type="ECO:0000256" key="9">
    <source>
        <dbReference type="ARBA" id="ARBA00069043"/>
    </source>
</evidence>
<evidence type="ECO:0000256" key="4">
    <source>
        <dbReference type="ARBA" id="ARBA00022827"/>
    </source>
</evidence>
<keyword evidence="4 10" id="KW-0274">FAD</keyword>
<dbReference type="Gene3D" id="1.20.140.10">
    <property type="entry name" value="Butyryl-CoA Dehydrogenase, subunit A, domain 3"/>
    <property type="match status" value="1"/>
</dbReference>
<dbReference type="Pfam" id="PF02770">
    <property type="entry name" value="Acyl-CoA_dh_M"/>
    <property type="match status" value="1"/>
</dbReference>
<dbReference type="EMBL" id="FOEG01000005">
    <property type="protein sequence ID" value="SEO95527.1"/>
    <property type="molecule type" value="Genomic_DNA"/>
</dbReference>
<evidence type="ECO:0000256" key="10">
    <source>
        <dbReference type="RuleBase" id="RU362125"/>
    </source>
</evidence>
<evidence type="ECO:0000256" key="6">
    <source>
        <dbReference type="ARBA" id="ARBA00051388"/>
    </source>
</evidence>
<evidence type="ECO:0000256" key="5">
    <source>
        <dbReference type="ARBA" id="ARBA00023002"/>
    </source>
</evidence>
<dbReference type="FunFam" id="2.40.110.10:FF:000031">
    <property type="entry name" value="Acyl-CoA dehydrogenase, putative"/>
    <property type="match status" value="1"/>
</dbReference>
<keyword evidence="16" id="KW-1185">Reference proteome</keyword>
<dbReference type="GO" id="GO:0050660">
    <property type="term" value="F:flavin adenine dinucleotide binding"/>
    <property type="evidence" value="ECO:0007669"/>
    <property type="project" value="InterPro"/>
</dbReference>
<evidence type="ECO:0000259" key="14">
    <source>
        <dbReference type="Pfam" id="PF12806"/>
    </source>
</evidence>
<keyword evidence="3 10" id="KW-0285">Flavoprotein</keyword>
<dbReference type="Pfam" id="PF12806">
    <property type="entry name" value="Acyl-CoA_dh_C"/>
    <property type="match status" value="1"/>
</dbReference>
<feature type="domain" description="Acyl-CoA dehydrogenase/oxidase C-terminal" evidence="11">
    <location>
        <begin position="283"/>
        <end position="449"/>
    </location>
</feature>
<reference evidence="15 16" key="1">
    <citation type="submission" date="2016-10" db="EMBL/GenBank/DDBJ databases">
        <authorList>
            <person name="de Groot N.N."/>
        </authorList>
    </citation>
    <scope>NUCLEOTIDE SEQUENCE [LARGE SCALE GENOMIC DNA]</scope>
    <source>
        <strain evidence="15 16">CGMCC 1.6291</strain>
    </source>
</reference>
<dbReference type="InterPro" id="IPR006091">
    <property type="entry name" value="Acyl-CoA_Oxase/DH_mid-dom"/>
</dbReference>
<feature type="domain" description="Acyl-CoA oxidase/dehydrogenase middle" evidence="12">
    <location>
        <begin position="162"/>
        <end position="268"/>
    </location>
</feature>
<evidence type="ECO:0000313" key="15">
    <source>
        <dbReference type="EMBL" id="SEO95527.1"/>
    </source>
</evidence>
<dbReference type="InterPro" id="IPR046373">
    <property type="entry name" value="Acyl-CoA_Oxase/DH_mid-dom_sf"/>
</dbReference>
<evidence type="ECO:0000256" key="2">
    <source>
        <dbReference type="ARBA" id="ARBA00009347"/>
    </source>
</evidence>
<evidence type="ECO:0000259" key="11">
    <source>
        <dbReference type="Pfam" id="PF00441"/>
    </source>
</evidence>
<dbReference type="InterPro" id="IPR036250">
    <property type="entry name" value="AcylCo_DH-like_C"/>
</dbReference>
<dbReference type="SUPFAM" id="SSF47203">
    <property type="entry name" value="Acyl-CoA dehydrogenase C-terminal domain-like"/>
    <property type="match status" value="1"/>
</dbReference>
<dbReference type="AlphaFoldDB" id="A0A1H8TXA6"/>
<dbReference type="InterPro" id="IPR009100">
    <property type="entry name" value="AcylCoA_DH/oxidase_NM_dom_sf"/>
</dbReference>
<evidence type="ECO:0000256" key="7">
    <source>
        <dbReference type="ARBA" id="ARBA00058683"/>
    </source>
</evidence>
<dbReference type="Pfam" id="PF00441">
    <property type="entry name" value="Acyl-CoA_dh_1"/>
    <property type="match status" value="1"/>
</dbReference>
<dbReference type="OrthoDB" id="9764895at2"/>
<comment type="catalytic activity">
    <reaction evidence="6">
        <text>3-(methylsulfanyl)propanoyl-CoA + oxidized [electron-transfer flavoprotein] + H(+) = 3-(methylsulfanyl)acryloyl-CoA + reduced [electron-transfer flavoprotein]</text>
        <dbReference type="Rhea" id="RHEA:52612"/>
        <dbReference type="Rhea" id="RHEA-COMP:10685"/>
        <dbReference type="Rhea" id="RHEA-COMP:10686"/>
        <dbReference type="ChEBI" id="CHEBI:15378"/>
        <dbReference type="ChEBI" id="CHEBI:57692"/>
        <dbReference type="ChEBI" id="CHEBI:58307"/>
        <dbReference type="ChEBI" id="CHEBI:82815"/>
        <dbReference type="ChEBI" id="CHEBI:84994"/>
        <dbReference type="EC" id="1.3.99.41"/>
    </reaction>
    <physiologicalReaction direction="left-to-right" evidence="6">
        <dbReference type="Rhea" id="RHEA:52613"/>
    </physiologicalReaction>
</comment>
<organism evidence="15 16">
    <name type="scientific">Aquisalimonas asiatica</name>
    <dbReference type="NCBI Taxonomy" id="406100"/>
    <lineage>
        <taxon>Bacteria</taxon>
        <taxon>Pseudomonadati</taxon>
        <taxon>Pseudomonadota</taxon>
        <taxon>Gammaproteobacteria</taxon>
        <taxon>Chromatiales</taxon>
        <taxon>Ectothiorhodospiraceae</taxon>
        <taxon>Aquisalimonas</taxon>
    </lineage>
</organism>
<dbReference type="SUPFAM" id="SSF56645">
    <property type="entry name" value="Acyl-CoA dehydrogenase NM domain-like"/>
    <property type="match status" value="1"/>
</dbReference>
<evidence type="ECO:0000259" key="12">
    <source>
        <dbReference type="Pfam" id="PF02770"/>
    </source>
</evidence>
<protein>
    <recommendedName>
        <fullName evidence="9">3-methylmercaptopropionyl-CoA dehydrogenase</fullName>
        <ecNumber evidence="8">1.3.99.41</ecNumber>
    </recommendedName>
</protein>
<dbReference type="InterPro" id="IPR025878">
    <property type="entry name" value="Acyl-CoA_dh-like_C_dom"/>
</dbReference>
<evidence type="ECO:0000256" key="1">
    <source>
        <dbReference type="ARBA" id="ARBA00001974"/>
    </source>
</evidence>
<proteinExistence type="inferred from homology"/>
<sequence length="597" mass="63494">MTDYTAPTRDMKFVMQELLDLDAISGLPGFEEASPELVDAVLEEASKFAGGVLAPLNQSGDQAGVRWDDGAITMPAGFVEAYQQFVEGGWNGVQCDEAFGGQGLPELVATATQEMWQAANMSFALGPLLTAGAIEALHAHGSEAQQATYLHKLVSGEWSGTMNLTEPQAGSDLAAVRTRATPEGDHYLIQGQKIFITWGEHDCAENIIHLVLARTPDAPAGVKGISLFIVPKSLPDADGNPGEANDVRCVNTEHKIGIHASPTCTMSYGDNGGAIGYLVGEEGKGLMYMFTMMNEARHKVGVQGLAIADRAYQQARWYAAERIQGTPAGGDASKTVSILHHPDVKRMMLTMRAQIEAMRALAYSASWSMDLSRRHPDSEERRRQQARVDLLIPIVKGWCTEVGQELASLGVQVHGGMGYVEETGAGQHYRDARITTIYEGTTGIQANDLIGRKTYKDGGAAMHTLLAEMEGLASELEASADSGVKAIGEPLTAGINALREAAEYVVRTHGENPAATSAGAVPYLMMAGYVCGGALLGRSALVARAALDGGASETDFYQAKLVTARFYAQHILPKAVALLPAVLAGDDAVGAMSAEWL</sequence>
<evidence type="ECO:0000313" key="16">
    <source>
        <dbReference type="Proteomes" id="UP000199657"/>
    </source>
</evidence>
<dbReference type="Gene3D" id="1.10.540.10">
    <property type="entry name" value="Acyl-CoA dehydrogenase/oxidase, N-terminal domain"/>
    <property type="match status" value="1"/>
</dbReference>
<gene>
    <name evidence="15" type="ORF">SAMN04488052_1051</name>
</gene>
<dbReference type="RefSeq" id="WP_091644118.1">
    <property type="nucleotide sequence ID" value="NZ_FOEG01000005.1"/>
</dbReference>
<dbReference type="InterPro" id="IPR037069">
    <property type="entry name" value="AcylCoA_DH/ox_N_sf"/>
</dbReference>
<evidence type="ECO:0000259" key="13">
    <source>
        <dbReference type="Pfam" id="PF02771"/>
    </source>
</evidence>
<keyword evidence="5 10" id="KW-0560">Oxidoreductase</keyword>
<feature type="domain" description="Acyl-CoA dehydrogenase/oxidase N-terminal" evidence="13">
    <location>
        <begin position="43"/>
        <end position="157"/>
    </location>
</feature>
<dbReference type="InterPro" id="IPR009075">
    <property type="entry name" value="AcylCo_DH/oxidase_C"/>
</dbReference>
<dbReference type="STRING" id="406100.SAMN04488052_1051"/>
<dbReference type="EC" id="1.3.99.41" evidence="8"/>
<comment type="cofactor">
    <cofactor evidence="1 10">
        <name>FAD</name>
        <dbReference type="ChEBI" id="CHEBI:57692"/>
    </cofactor>
</comment>
<dbReference type="PANTHER" id="PTHR42803:SF1">
    <property type="entry name" value="BROAD-SPECIFICITY LINEAR ACYL-COA DEHYDROGENASE FADE5"/>
    <property type="match status" value="1"/>
</dbReference>
<accession>A0A1H8TXA6</accession>
<evidence type="ECO:0000256" key="3">
    <source>
        <dbReference type="ARBA" id="ARBA00022630"/>
    </source>
</evidence>
<dbReference type="InterPro" id="IPR013786">
    <property type="entry name" value="AcylCoA_DH/ox_N"/>
</dbReference>
<evidence type="ECO:0000256" key="8">
    <source>
        <dbReference type="ARBA" id="ARBA00066694"/>
    </source>
</evidence>
<feature type="domain" description="Acetyl-CoA dehydrogenase-like C-terminal" evidence="14">
    <location>
        <begin position="472"/>
        <end position="592"/>
    </location>
</feature>
<dbReference type="PANTHER" id="PTHR42803">
    <property type="entry name" value="ACYL-COA DEHYDROGENASE"/>
    <property type="match status" value="1"/>
</dbReference>
<dbReference type="GO" id="GO:0016627">
    <property type="term" value="F:oxidoreductase activity, acting on the CH-CH group of donors"/>
    <property type="evidence" value="ECO:0007669"/>
    <property type="project" value="InterPro"/>
</dbReference>
<dbReference type="Proteomes" id="UP000199657">
    <property type="component" value="Unassembled WGS sequence"/>
</dbReference>